<dbReference type="PANTHER" id="PTHR42804">
    <property type="entry name" value="ALDEHYDE DEHYDROGENASE"/>
    <property type="match status" value="1"/>
</dbReference>
<organism evidence="6 7">
    <name type="scientific">Arthrobacter hankyongi</name>
    <dbReference type="NCBI Taxonomy" id="2904801"/>
    <lineage>
        <taxon>Bacteria</taxon>
        <taxon>Bacillati</taxon>
        <taxon>Actinomycetota</taxon>
        <taxon>Actinomycetes</taxon>
        <taxon>Micrococcales</taxon>
        <taxon>Micrococcaceae</taxon>
        <taxon>Arthrobacter</taxon>
    </lineage>
</organism>
<evidence type="ECO:0000256" key="1">
    <source>
        <dbReference type="ARBA" id="ARBA00009986"/>
    </source>
</evidence>
<dbReference type="SUPFAM" id="SSF53720">
    <property type="entry name" value="ALDH-like"/>
    <property type="match status" value="1"/>
</dbReference>
<dbReference type="InterPro" id="IPR016161">
    <property type="entry name" value="Ald_DH/histidinol_DH"/>
</dbReference>
<dbReference type="PANTHER" id="PTHR42804:SF1">
    <property type="entry name" value="ALDEHYDE DEHYDROGENASE-RELATED"/>
    <property type="match status" value="1"/>
</dbReference>
<dbReference type="CDD" id="cd07139">
    <property type="entry name" value="ALDH_AldA-Rv0768"/>
    <property type="match status" value="1"/>
</dbReference>
<feature type="domain" description="Aldehyde dehydrogenase" evidence="5">
    <location>
        <begin position="5"/>
        <end position="461"/>
    </location>
</feature>
<dbReference type="PROSITE" id="PS00687">
    <property type="entry name" value="ALDEHYDE_DEHYDR_GLU"/>
    <property type="match status" value="1"/>
</dbReference>
<gene>
    <name evidence="6" type="ORF">LVY72_05265</name>
</gene>
<keyword evidence="2 4" id="KW-0560">Oxidoreductase</keyword>
<proteinExistence type="inferred from homology"/>
<reference evidence="6" key="1">
    <citation type="submission" date="2022-01" db="EMBL/GenBank/DDBJ databases">
        <authorList>
            <person name="Jo J.-H."/>
            <person name="Im W.-T."/>
        </authorList>
    </citation>
    <scope>NUCLEOTIDE SEQUENCE</scope>
    <source>
        <strain evidence="6">I2-34</strain>
    </source>
</reference>
<name>A0ABS9L491_9MICC</name>
<feature type="active site" evidence="3">
    <location>
        <position position="237"/>
    </location>
</feature>
<evidence type="ECO:0000259" key="5">
    <source>
        <dbReference type="Pfam" id="PF00171"/>
    </source>
</evidence>
<evidence type="ECO:0000313" key="7">
    <source>
        <dbReference type="Proteomes" id="UP001165368"/>
    </source>
</evidence>
<dbReference type="Gene3D" id="3.40.309.10">
    <property type="entry name" value="Aldehyde Dehydrogenase, Chain A, domain 2"/>
    <property type="match status" value="1"/>
</dbReference>
<dbReference type="EMBL" id="JAKLTQ010000002">
    <property type="protein sequence ID" value="MCG2621322.1"/>
    <property type="molecule type" value="Genomic_DNA"/>
</dbReference>
<dbReference type="InterPro" id="IPR029510">
    <property type="entry name" value="Ald_DH_CS_GLU"/>
</dbReference>
<sequence length="467" mass="49847">MAPQDGEELVVRSPATEEVIGTVATAGIADMQAAIRTGREFFDSGSWQALTPVARAEKIRPLAAEFLARTGELAELMTREMGCPITYSRGAQVPGAALMTDFFVSQAEKIVWTDERSGPLGTTLVVREPVGLVAAVVPWNIPYMSILVKLIPALISGCSVIVKAAPEIALTAMETARMIERLGLPEGLVSVVVADRQASEYLVSQPEIDKVAFTGSTATGKRIQEICGPALRRTTLELGGKSAAIVLDDVDVDTTAQGVINGALTMNGQMCIAQQRVLVPEALYPRLRDAITDRVKALRTGDPLDEATYIGPLVAQRQRDRVEKMLLTAQEQGAKVLTGGGRPAGLDKGWFIEPTVFENVTPEMQIARDEVFGPVICLMPVRDETEALRIANDTEYGLSGAVWSADTGRALKVARGIRSGILAINGAGTNFSAPFGGFKQSGLGRELGSEGFDAFTEYKSIGMPAQP</sequence>
<evidence type="ECO:0000256" key="3">
    <source>
        <dbReference type="PROSITE-ProRule" id="PRU10007"/>
    </source>
</evidence>
<dbReference type="InterPro" id="IPR016162">
    <property type="entry name" value="Ald_DH_N"/>
</dbReference>
<comment type="caution">
    <text evidence="6">The sequence shown here is derived from an EMBL/GenBank/DDBJ whole genome shotgun (WGS) entry which is preliminary data.</text>
</comment>
<evidence type="ECO:0000256" key="4">
    <source>
        <dbReference type="RuleBase" id="RU003345"/>
    </source>
</evidence>
<keyword evidence="7" id="KW-1185">Reference proteome</keyword>
<evidence type="ECO:0000313" key="6">
    <source>
        <dbReference type="EMBL" id="MCG2621322.1"/>
    </source>
</evidence>
<dbReference type="InterPro" id="IPR016163">
    <property type="entry name" value="Ald_DH_C"/>
</dbReference>
<dbReference type="RefSeq" id="WP_237818426.1">
    <property type="nucleotide sequence ID" value="NZ_JAKLTQ010000002.1"/>
</dbReference>
<dbReference type="Proteomes" id="UP001165368">
    <property type="component" value="Unassembled WGS sequence"/>
</dbReference>
<dbReference type="InterPro" id="IPR015590">
    <property type="entry name" value="Aldehyde_DH_dom"/>
</dbReference>
<protein>
    <submittedName>
        <fullName evidence="6">Aldehyde dehydrogenase</fullName>
    </submittedName>
</protein>
<dbReference type="Gene3D" id="3.40.605.10">
    <property type="entry name" value="Aldehyde Dehydrogenase, Chain A, domain 1"/>
    <property type="match status" value="1"/>
</dbReference>
<comment type="similarity">
    <text evidence="1 4">Belongs to the aldehyde dehydrogenase family.</text>
</comment>
<evidence type="ECO:0000256" key="2">
    <source>
        <dbReference type="ARBA" id="ARBA00023002"/>
    </source>
</evidence>
<dbReference type="Pfam" id="PF00171">
    <property type="entry name" value="Aldedh"/>
    <property type="match status" value="1"/>
</dbReference>
<accession>A0ABS9L491</accession>